<evidence type="ECO:0000256" key="2">
    <source>
        <dbReference type="SAM" id="Phobius"/>
    </source>
</evidence>
<dbReference type="PANTHER" id="PTHR30441:SF9">
    <property type="entry name" value="ASMA FAMILY PROTEIN YHJG"/>
    <property type="match status" value="1"/>
</dbReference>
<dbReference type="PANTHER" id="PTHR30441">
    <property type="entry name" value="DUF748 DOMAIN-CONTAINING PROTEIN"/>
    <property type="match status" value="1"/>
</dbReference>
<evidence type="ECO:0000256" key="1">
    <source>
        <dbReference type="SAM" id="MobiDB-lite"/>
    </source>
</evidence>
<sequence>MKRILKITGGLLGTVVAIVVIALVILSTVNLNRAKPWLEEKVSTATGRTFAMNGDLSLSWERPGQEQGWRSLVPWPHLRAKDVMLGNPDWASTGPEMARIAQIDFTINPFKLLTKTVSVHSLIMSEPRLVLEQDRQSRKNWDFPKSESKSDWSFELKSVAMTAGTVRYVDQLKRADLTARVDTEPDNSMRWALNGTFNDEKITGNAHSGALLSLQEKGVAYPIEAKVVVGETTITAKGTLTDPANPSALDVRLSILGASMADLFPLGGVLLPRTPKFSTEGRVVGTLGRNNLRLRYENFKGQVGGSDIAGTLEYLEREPHPILRGEVVSQKLVWKDLGAVVGAGDEPKKQKSGEVKQPPGKVLPVSPFNTDRWGKMDADVKFSGKQIIHSDRLPIDHLDTHIVMDKGVLSLAPLNFGVAGGRIATELKIDGSGKLAKATMNVSARGLKLNELFPKVESMRASLGQLNGDAKASATGNSFAALAAGANGEVKALVSDGTVSEFVMEAMGLNAGRVVVNKLFGDKQVKLNCLATDINIRQGLMEPQLFILDTEDAIVQIDGNISLAKETLDLDIRPRSKGLRLFSLRSPLYVKGTFKDPDVGVNKTAIALRAGAAVALGTIAVPLAGLAALTHAGPTEDSPCNSLLAEARKAPVAPPAGQRGAAANSHEKAVP</sequence>
<feature type="domain" description="AsmA" evidence="3">
    <location>
        <begin position="1"/>
        <end position="175"/>
    </location>
</feature>
<feature type="transmembrane region" description="Helical" evidence="2">
    <location>
        <begin position="7"/>
        <end position="26"/>
    </location>
</feature>
<feature type="domain" description="AsmA" evidence="3">
    <location>
        <begin position="190"/>
        <end position="544"/>
    </location>
</feature>
<dbReference type="Proteomes" id="UP001158049">
    <property type="component" value="Unassembled WGS sequence"/>
</dbReference>
<dbReference type="RefSeq" id="WP_283444481.1">
    <property type="nucleotide sequence ID" value="NZ_FXUL01000021.1"/>
</dbReference>
<comment type="caution">
    <text evidence="4">The sequence shown here is derived from an EMBL/GenBank/DDBJ whole genome shotgun (WGS) entry which is preliminary data.</text>
</comment>
<keyword evidence="2" id="KW-1133">Transmembrane helix</keyword>
<evidence type="ECO:0000259" key="3">
    <source>
        <dbReference type="Pfam" id="PF05170"/>
    </source>
</evidence>
<gene>
    <name evidence="4" type="ORF">SAMN06295970_12146</name>
</gene>
<accession>A0ABY1QL43</accession>
<name>A0ABY1QL43_9BURK</name>
<organism evidence="4 5">
    <name type="scientific">Noviherbaspirillum suwonense</name>
    <dbReference type="NCBI Taxonomy" id="1224511"/>
    <lineage>
        <taxon>Bacteria</taxon>
        <taxon>Pseudomonadati</taxon>
        <taxon>Pseudomonadota</taxon>
        <taxon>Betaproteobacteria</taxon>
        <taxon>Burkholderiales</taxon>
        <taxon>Oxalobacteraceae</taxon>
        <taxon>Noviherbaspirillum</taxon>
    </lineage>
</organism>
<evidence type="ECO:0000313" key="5">
    <source>
        <dbReference type="Proteomes" id="UP001158049"/>
    </source>
</evidence>
<dbReference type="EMBL" id="FXUL01000021">
    <property type="protein sequence ID" value="SMP74637.1"/>
    <property type="molecule type" value="Genomic_DNA"/>
</dbReference>
<dbReference type="InterPro" id="IPR052894">
    <property type="entry name" value="AsmA-related"/>
</dbReference>
<protein>
    <recommendedName>
        <fullName evidence="3">AsmA domain-containing protein</fullName>
    </recommendedName>
</protein>
<dbReference type="Pfam" id="PF05170">
    <property type="entry name" value="AsmA"/>
    <property type="match status" value="2"/>
</dbReference>
<proteinExistence type="predicted"/>
<reference evidence="4 5" key="1">
    <citation type="submission" date="2017-05" db="EMBL/GenBank/DDBJ databases">
        <authorList>
            <person name="Varghese N."/>
            <person name="Submissions S."/>
        </authorList>
    </citation>
    <scope>NUCLEOTIDE SEQUENCE [LARGE SCALE GENOMIC DNA]</scope>
    <source>
        <strain evidence="4 5">DSM 26001</strain>
    </source>
</reference>
<keyword evidence="2" id="KW-0812">Transmembrane</keyword>
<feature type="region of interest" description="Disordered" evidence="1">
    <location>
        <begin position="637"/>
        <end position="671"/>
    </location>
</feature>
<keyword evidence="2" id="KW-0472">Membrane</keyword>
<dbReference type="InterPro" id="IPR007844">
    <property type="entry name" value="AsmA"/>
</dbReference>
<evidence type="ECO:0000313" key="4">
    <source>
        <dbReference type="EMBL" id="SMP74637.1"/>
    </source>
</evidence>
<keyword evidence="5" id="KW-1185">Reference proteome</keyword>